<evidence type="ECO:0000256" key="12">
    <source>
        <dbReference type="PROSITE-ProRule" id="PRU10141"/>
    </source>
</evidence>
<dbReference type="GO" id="GO:0004674">
    <property type="term" value="F:protein serine/threonine kinase activity"/>
    <property type="evidence" value="ECO:0007669"/>
    <property type="project" value="UniProtKB-EC"/>
</dbReference>
<dbReference type="EMBL" id="KZ452012">
    <property type="protein sequence ID" value="PKA51908.1"/>
    <property type="molecule type" value="Genomic_DNA"/>
</dbReference>
<keyword evidence="12" id="KW-0067">ATP-binding</keyword>
<dbReference type="OrthoDB" id="1111193at2759"/>
<proteinExistence type="predicted"/>
<evidence type="ECO:0000256" key="2">
    <source>
        <dbReference type="ARBA" id="ARBA00012513"/>
    </source>
</evidence>
<evidence type="ECO:0000259" key="15">
    <source>
        <dbReference type="PROSITE" id="PS50011"/>
    </source>
</evidence>
<dbReference type="STRING" id="1088818.A0A2I0A8Q1"/>
<evidence type="ECO:0000256" key="10">
    <source>
        <dbReference type="ARBA" id="ARBA00047899"/>
    </source>
</evidence>
<dbReference type="Pfam" id="PF12819">
    <property type="entry name" value="Malectin_like"/>
    <property type="match status" value="1"/>
</dbReference>
<organism evidence="16 17">
    <name type="scientific">Apostasia shenzhenica</name>
    <dbReference type="NCBI Taxonomy" id="1088818"/>
    <lineage>
        <taxon>Eukaryota</taxon>
        <taxon>Viridiplantae</taxon>
        <taxon>Streptophyta</taxon>
        <taxon>Embryophyta</taxon>
        <taxon>Tracheophyta</taxon>
        <taxon>Spermatophyta</taxon>
        <taxon>Magnoliopsida</taxon>
        <taxon>Liliopsida</taxon>
        <taxon>Asparagales</taxon>
        <taxon>Orchidaceae</taxon>
        <taxon>Apostasioideae</taxon>
        <taxon>Apostasia</taxon>
    </lineage>
</organism>
<dbReference type="PANTHER" id="PTHR45631:SF68">
    <property type="entry name" value="REPEAT FAMILY PROTEIN, PUTATIVE, EXPRESSED-RELATED"/>
    <property type="match status" value="1"/>
</dbReference>
<dbReference type="InterPro" id="IPR024788">
    <property type="entry name" value="Malectin-like_Carb-bd_dom"/>
</dbReference>
<evidence type="ECO:0000313" key="17">
    <source>
        <dbReference type="Proteomes" id="UP000236161"/>
    </source>
</evidence>
<keyword evidence="5 14" id="KW-0732">Signal</keyword>
<dbReference type="FunFam" id="3.30.200.20:FF:000394">
    <property type="entry name" value="Leucine-rich repeat receptor-like protein kinase"/>
    <property type="match status" value="1"/>
</dbReference>
<dbReference type="GO" id="GO:0004714">
    <property type="term" value="F:transmembrane receptor protein tyrosine kinase activity"/>
    <property type="evidence" value="ECO:0007669"/>
    <property type="project" value="UniProtKB-EC"/>
</dbReference>
<dbReference type="Pfam" id="PF07714">
    <property type="entry name" value="PK_Tyr_Ser-Thr"/>
    <property type="match status" value="1"/>
</dbReference>
<dbReference type="Gene3D" id="3.80.10.10">
    <property type="entry name" value="Ribonuclease Inhibitor"/>
    <property type="match status" value="1"/>
</dbReference>
<dbReference type="SMART" id="SM00219">
    <property type="entry name" value="TyrKc"/>
    <property type="match status" value="1"/>
</dbReference>
<dbReference type="GO" id="GO:0005886">
    <property type="term" value="C:plasma membrane"/>
    <property type="evidence" value="ECO:0007669"/>
    <property type="project" value="UniProtKB-SubCell"/>
</dbReference>
<dbReference type="Gene3D" id="1.10.510.10">
    <property type="entry name" value="Transferase(Phosphotransferase) domain 1"/>
    <property type="match status" value="1"/>
</dbReference>
<dbReference type="InterPro" id="IPR011009">
    <property type="entry name" value="Kinase-like_dom_sf"/>
</dbReference>
<keyword evidence="3" id="KW-0433">Leucine-rich repeat</keyword>
<keyword evidence="7 13" id="KW-1133">Transmembrane helix</keyword>
<name>A0A2I0A8Q1_9ASPA</name>
<dbReference type="AlphaFoldDB" id="A0A2I0A8Q1"/>
<evidence type="ECO:0000256" key="3">
    <source>
        <dbReference type="ARBA" id="ARBA00022614"/>
    </source>
</evidence>
<dbReference type="PANTHER" id="PTHR45631">
    <property type="entry name" value="OS07G0107800 PROTEIN-RELATED"/>
    <property type="match status" value="1"/>
</dbReference>
<evidence type="ECO:0000256" key="1">
    <source>
        <dbReference type="ARBA" id="ARBA00004162"/>
    </source>
</evidence>
<evidence type="ECO:0000256" key="14">
    <source>
        <dbReference type="SAM" id="SignalP"/>
    </source>
</evidence>
<dbReference type="InterPro" id="IPR032675">
    <property type="entry name" value="LRR_dom_sf"/>
</dbReference>
<keyword evidence="16" id="KW-0675">Receptor</keyword>
<feature type="chain" id="PRO_5014141515" description="non-specific serine/threonine protein kinase" evidence="14">
    <location>
        <begin position="22"/>
        <end position="716"/>
    </location>
</feature>
<evidence type="ECO:0000256" key="8">
    <source>
        <dbReference type="ARBA" id="ARBA00023136"/>
    </source>
</evidence>
<dbReference type="SUPFAM" id="SSF56112">
    <property type="entry name" value="Protein kinase-like (PK-like)"/>
    <property type="match status" value="1"/>
</dbReference>
<evidence type="ECO:0000256" key="9">
    <source>
        <dbReference type="ARBA" id="ARBA00023180"/>
    </source>
</evidence>
<evidence type="ECO:0000313" key="16">
    <source>
        <dbReference type="EMBL" id="PKA51908.1"/>
    </source>
</evidence>
<keyword evidence="8 13" id="KW-0472">Membrane</keyword>
<dbReference type="GO" id="GO:0005524">
    <property type="term" value="F:ATP binding"/>
    <property type="evidence" value="ECO:0007669"/>
    <property type="project" value="UniProtKB-UniRule"/>
</dbReference>
<evidence type="ECO:0000256" key="4">
    <source>
        <dbReference type="ARBA" id="ARBA00022692"/>
    </source>
</evidence>
<comment type="subcellular location">
    <subcellularLocation>
        <location evidence="1">Cell membrane</location>
        <topology evidence="1">Single-pass membrane protein</topology>
    </subcellularLocation>
</comment>
<feature type="transmembrane region" description="Helical" evidence="13">
    <location>
        <begin position="526"/>
        <end position="551"/>
    </location>
</feature>
<accession>A0A2I0A8Q1</accession>
<protein>
    <recommendedName>
        <fullName evidence="2">non-specific serine/threonine protein kinase</fullName>
        <ecNumber evidence="2">2.7.11.1</ecNumber>
    </recommendedName>
</protein>
<dbReference type="InterPro" id="IPR001245">
    <property type="entry name" value="Ser-Thr/Tyr_kinase_cat_dom"/>
</dbReference>
<keyword evidence="17" id="KW-1185">Reference proteome</keyword>
<comment type="catalytic activity">
    <reaction evidence="10">
        <text>L-threonyl-[protein] + ATP = O-phospho-L-threonyl-[protein] + ADP + H(+)</text>
        <dbReference type="Rhea" id="RHEA:46608"/>
        <dbReference type="Rhea" id="RHEA-COMP:11060"/>
        <dbReference type="Rhea" id="RHEA-COMP:11605"/>
        <dbReference type="ChEBI" id="CHEBI:15378"/>
        <dbReference type="ChEBI" id="CHEBI:30013"/>
        <dbReference type="ChEBI" id="CHEBI:30616"/>
        <dbReference type="ChEBI" id="CHEBI:61977"/>
        <dbReference type="ChEBI" id="CHEBI:456216"/>
        <dbReference type="EC" id="2.7.11.1"/>
    </reaction>
</comment>
<dbReference type="Proteomes" id="UP000236161">
    <property type="component" value="Unassembled WGS sequence"/>
</dbReference>
<keyword evidence="16" id="KW-0808">Transferase</keyword>
<evidence type="ECO:0000256" key="7">
    <source>
        <dbReference type="ARBA" id="ARBA00022989"/>
    </source>
</evidence>
<dbReference type="InterPro" id="IPR001611">
    <property type="entry name" value="Leu-rich_rpt"/>
</dbReference>
<keyword evidence="12" id="KW-0547">Nucleotide-binding</keyword>
<dbReference type="EC" id="2.7.11.1" evidence="2"/>
<evidence type="ECO:0000256" key="6">
    <source>
        <dbReference type="ARBA" id="ARBA00022737"/>
    </source>
</evidence>
<dbReference type="InterPro" id="IPR000719">
    <property type="entry name" value="Prot_kinase_dom"/>
</dbReference>
<comment type="catalytic activity">
    <reaction evidence="11">
        <text>L-seryl-[protein] + ATP = O-phospho-L-seryl-[protein] + ADP + H(+)</text>
        <dbReference type="Rhea" id="RHEA:17989"/>
        <dbReference type="Rhea" id="RHEA-COMP:9863"/>
        <dbReference type="Rhea" id="RHEA-COMP:11604"/>
        <dbReference type="ChEBI" id="CHEBI:15378"/>
        <dbReference type="ChEBI" id="CHEBI:29999"/>
        <dbReference type="ChEBI" id="CHEBI:30616"/>
        <dbReference type="ChEBI" id="CHEBI:83421"/>
        <dbReference type="ChEBI" id="CHEBI:456216"/>
        <dbReference type="EC" id="2.7.11.1"/>
    </reaction>
</comment>
<dbReference type="Gene3D" id="2.60.120.430">
    <property type="entry name" value="Galactose-binding lectin"/>
    <property type="match status" value="1"/>
</dbReference>
<reference evidence="16 17" key="1">
    <citation type="journal article" date="2017" name="Nature">
        <title>The Apostasia genome and the evolution of orchids.</title>
        <authorList>
            <person name="Zhang G.Q."/>
            <person name="Liu K.W."/>
            <person name="Li Z."/>
            <person name="Lohaus R."/>
            <person name="Hsiao Y.Y."/>
            <person name="Niu S.C."/>
            <person name="Wang J.Y."/>
            <person name="Lin Y.C."/>
            <person name="Xu Q."/>
            <person name="Chen L.J."/>
            <person name="Yoshida K."/>
            <person name="Fujiwara S."/>
            <person name="Wang Z.W."/>
            <person name="Zhang Y.Q."/>
            <person name="Mitsuda N."/>
            <person name="Wang M."/>
            <person name="Liu G.H."/>
            <person name="Pecoraro L."/>
            <person name="Huang H.X."/>
            <person name="Xiao X.J."/>
            <person name="Lin M."/>
            <person name="Wu X.Y."/>
            <person name="Wu W.L."/>
            <person name="Chen Y.Y."/>
            <person name="Chang S.B."/>
            <person name="Sakamoto S."/>
            <person name="Ohme-Takagi M."/>
            <person name="Yagi M."/>
            <person name="Zeng S.J."/>
            <person name="Shen C.Y."/>
            <person name="Yeh C.M."/>
            <person name="Luo Y.B."/>
            <person name="Tsai W.C."/>
            <person name="Van de Peer Y."/>
            <person name="Liu Z.J."/>
        </authorList>
    </citation>
    <scope>NUCLEOTIDE SEQUENCE [LARGE SCALE GENOMIC DNA]</scope>
    <source>
        <strain evidence="17">cv. Shenzhen</strain>
        <tissue evidence="16">Stem</tissue>
    </source>
</reference>
<evidence type="ECO:0000256" key="11">
    <source>
        <dbReference type="ARBA" id="ARBA00048679"/>
    </source>
</evidence>
<dbReference type="InterPro" id="IPR017441">
    <property type="entry name" value="Protein_kinase_ATP_BS"/>
</dbReference>
<gene>
    <name evidence="16" type="ORF">AXF42_Ash008137</name>
</gene>
<dbReference type="PROSITE" id="PS00107">
    <property type="entry name" value="PROTEIN_KINASE_ATP"/>
    <property type="match status" value="1"/>
</dbReference>
<dbReference type="FunFam" id="3.80.10.10:FF:000041">
    <property type="entry name" value="LRR receptor-like serine/threonine-protein kinase ERECTA"/>
    <property type="match status" value="1"/>
</dbReference>
<keyword evidence="4 13" id="KW-0812">Transmembrane</keyword>
<feature type="domain" description="Protein kinase" evidence="15">
    <location>
        <begin position="598"/>
        <end position="716"/>
    </location>
</feature>
<evidence type="ECO:0000256" key="13">
    <source>
        <dbReference type="SAM" id="Phobius"/>
    </source>
</evidence>
<dbReference type="Pfam" id="PF13855">
    <property type="entry name" value="LRR_8"/>
    <property type="match status" value="1"/>
</dbReference>
<dbReference type="SUPFAM" id="SSF52058">
    <property type="entry name" value="L domain-like"/>
    <property type="match status" value="1"/>
</dbReference>
<keyword evidence="9" id="KW-0325">Glycoprotein</keyword>
<feature type="signal peptide" evidence="14">
    <location>
        <begin position="1"/>
        <end position="21"/>
    </location>
</feature>
<evidence type="ECO:0000256" key="5">
    <source>
        <dbReference type="ARBA" id="ARBA00022729"/>
    </source>
</evidence>
<dbReference type="InterPro" id="IPR020635">
    <property type="entry name" value="Tyr_kinase_cat_dom"/>
</dbReference>
<keyword evidence="16" id="KW-0418">Kinase</keyword>
<keyword evidence="6" id="KW-0677">Repeat</keyword>
<dbReference type="PROSITE" id="PS50011">
    <property type="entry name" value="PROTEIN_KINASE_DOM"/>
    <property type="match status" value="1"/>
</dbReference>
<sequence>MVRVRLLQLVVLLFLCSASRAQIPGFMSLDCGGTENHTDSTGLKWVSDNQIIFGGTAIVSSSNEARKQYTTMRYFPADDKKYCYTLQVQNRTRYLVRATFLYGNFDRSDVYPKFDISLGASPWSTIVISDQNIVVVKELIFLATFPMISICLSNATTGQPFISTLELRQFNGSLYYTTVETEFFLSLSARINFGAESNESVRYPDDPYDRIWESDLVRRANYLVDVAPGTEQISTKVPVDVNYDERPPERVMQTAVVGQNGSLSYRLDLEGFPSFGWAFSYFAEIEDFPSDETRKFKLFVPGMPSMSKPTVNVQENAQGKYRLYEPGYYNLSLPFIFSFEFKKTNDSSLGPILNALEIYKYQQIDFGSQDASAMTSLVSHYSQADWAHEGGDPCLPASWSWVQCNSDAQPKVVSIDLSGKNLTGSIPLELSRLTGLIELKLDDNMLSGAIPDFGECINLQSIHLENNQLTGSLPSSFADLPNLKELNVKNNKLSGVIPQGLMDKHISFNYAENAGLHKPKNGVNRVVITIIICVVIGVFILLSAIMAYFLLTKKRSKSLPKGNAAVNRSAKKLSTYFSEVATETAHRYALSEIDDATGKFQKKIGSGGFGIVYYGKLKDGKEIAVKVLTNESYQGIREFLNEVTLLSRIHHRNLVTFLGYSQQDGKNILVYEYMHNGTLKENLRGISSYKRPISWIKRLEIAEDAARGWVVFREFL</sequence>
<feature type="binding site" evidence="12">
    <location>
        <position position="626"/>
    </location>
    <ligand>
        <name>ATP</name>
        <dbReference type="ChEBI" id="CHEBI:30616"/>
    </ligand>
</feature>